<dbReference type="STRING" id="572478.Vdis_0149"/>
<feature type="transmembrane region" description="Helical" evidence="1">
    <location>
        <begin position="81"/>
        <end position="102"/>
    </location>
</feature>
<organism evidence="2 3">
    <name type="scientific">Vulcanisaeta distributa (strain DSM 14429 / JCM 11212 / NBRC 100878 / IC-017)</name>
    <dbReference type="NCBI Taxonomy" id="572478"/>
    <lineage>
        <taxon>Archaea</taxon>
        <taxon>Thermoproteota</taxon>
        <taxon>Thermoprotei</taxon>
        <taxon>Thermoproteales</taxon>
        <taxon>Thermoproteaceae</taxon>
        <taxon>Vulcanisaeta</taxon>
    </lineage>
</organism>
<dbReference type="HOGENOM" id="CLU_1870856_0_0_2"/>
<reference evidence="2 3" key="1">
    <citation type="journal article" date="2010" name="Stand. Genomic Sci.">
        <title>Complete genome sequence of Vulcanisaeta distributa type strain (IC-017).</title>
        <authorList>
            <person name="Mavromatis K."/>
            <person name="Sikorski J."/>
            <person name="Pabst E."/>
            <person name="Teshima H."/>
            <person name="Lapidus A."/>
            <person name="Lucas S."/>
            <person name="Nolan M."/>
            <person name="Glavina Del Rio T."/>
            <person name="Cheng J.F."/>
            <person name="Bruce D."/>
            <person name="Goodwin L."/>
            <person name="Pitluck S."/>
            <person name="Liolios K."/>
            <person name="Ivanova N."/>
            <person name="Mikhailova N."/>
            <person name="Pati A."/>
            <person name="Chen A."/>
            <person name="Palaniappan K."/>
            <person name="Land M."/>
            <person name="Hauser L."/>
            <person name="Chang Y.J."/>
            <person name="Jeffries C.D."/>
            <person name="Rohde M."/>
            <person name="Spring S."/>
            <person name="Goker M."/>
            <person name="Wirth R."/>
            <person name="Woyke T."/>
            <person name="Bristow J."/>
            <person name="Eisen J.A."/>
            <person name="Markowitz V."/>
            <person name="Hugenholtz P."/>
            <person name="Klenk H.P."/>
            <person name="Kyrpides N.C."/>
        </authorList>
    </citation>
    <scope>NUCLEOTIDE SEQUENCE [LARGE SCALE GENOMIC DNA]</scope>
    <source>
        <strain evidence="3">DSM 14429 / JCM 11212 / NBRC 100878 / IC-017</strain>
    </source>
</reference>
<sequence length="136" mass="14430">MGTITHIVLQTGNTINATQVVNEVVSTVVSPIFNALLAIGGLALLIGIGMILYNTVEYIVHPTSFGRSGALNEIFGHHKRIIGGALGIWLSIYIIFLIASMIGASSANPASEATYVLILMFKNLANYLRMAIGSPT</sequence>
<keyword evidence="3" id="KW-1185">Reference proteome</keyword>
<keyword evidence="1" id="KW-0472">Membrane</keyword>
<evidence type="ECO:0000256" key="1">
    <source>
        <dbReference type="SAM" id="Phobius"/>
    </source>
</evidence>
<dbReference type="GeneID" id="9751066"/>
<dbReference type="KEGG" id="vdi:Vdis_0149"/>
<reference evidence="3" key="2">
    <citation type="journal article" date="2010" name="Stand. Genomic Sci.">
        <title>Complete genome sequence of Vulcanisaeta distributa type strain (IC-017T).</title>
        <authorList>
            <person name="Mavromatis K."/>
            <person name="Sikorski J."/>
            <person name="Pabst E."/>
            <person name="Teshima H."/>
            <person name="Lapidus A."/>
            <person name="Lucas S."/>
            <person name="Nolan M."/>
            <person name="Glavina Del Rio T."/>
            <person name="Cheng J."/>
            <person name="Bruce D."/>
            <person name="Goodwin L."/>
            <person name="Pitluck S."/>
            <person name="Liolios K."/>
            <person name="Ivanova N."/>
            <person name="Mikhailova N."/>
            <person name="Pati A."/>
            <person name="Chen A."/>
            <person name="Palaniappan K."/>
            <person name="Land M."/>
            <person name="Hauser L."/>
            <person name="Chang Y."/>
            <person name="Jeffries C."/>
            <person name="Rohde M."/>
            <person name="Spring S."/>
            <person name="Goker M."/>
            <person name="Wirth R."/>
            <person name="Woyke T."/>
            <person name="Bristow J."/>
            <person name="Eisen J."/>
            <person name="Markowitz V."/>
            <person name="Hugenholtz P."/>
            <person name="Klenk H."/>
            <person name="Kyrpides N."/>
        </authorList>
    </citation>
    <scope>NUCLEOTIDE SEQUENCE [LARGE SCALE GENOMIC DNA]</scope>
    <source>
        <strain evidence="3">DSM 14429 / JCM 11212 / NBRC 100878 / IC-017</strain>
    </source>
</reference>
<keyword evidence="1" id="KW-0812">Transmembrane</keyword>
<dbReference type="EMBL" id="CP002100">
    <property type="protein sequence ID" value="ADN49562.1"/>
    <property type="molecule type" value="Genomic_DNA"/>
</dbReference>
<protein>
    <submittedName>
        <fullName evidence="2">Uncharacterized protein</fullName>
    </submittedName>
</protein>
<feature type="transmembrane region" description="Helical" evidence="1">
    <location>
        <begin position="32"/>
        <end position="60"/>
    </location>
</feature>
<dbReference type="eggNOG" id="arCOG10500">
    <property type="taxonomic scope" value="Archaea"/>
</dbReference>
<dbReference type="AlphaFoldDB" id="E1QSP5"/>
<evidence type="ECO:0000313" key="2">
    <source>
        <dbReference type="EMBL" id="ADN49562.1"/>
    </source>
</evidence>
<evidence type="ECO:0000313" key="3">
    <source>
        <dbReference type="Proteomes" id="UP000006681"/>
    </source>
</evidence>
<dbReference type="RefSeq" id="WP_013335287.1">
    <property type="nucleotide sequence ID" value="NC_014537.1"/>
</dbReference>
<accession>E1QSP5</accession>
<dbReference type="Proteomes" id="UP000006681">
    <property type="component" value="Chromosome"/>
</dbReference>
<keyword evidence="1" id="KW-1133">Transmembrane helix</keyword>
<gene>
    <name evidence="2" type="ordered locus">Vdis_0149</name>
</gene>
<proteinExistence type="predicted"/>
<name>E1QSP5_VULDI</name>